<sequence>MGTATLRPSSDPATTSETVMGILSRLTGLFSPAEHAAREADREFGTGVWRQHHDRFMRAVDRFYETAVALDRETGDSTEAAQAAGEQIAALTAPLNEAAGQVTELTRRLHSRWPVEGLVVPAGVRSACGPLPEKLSQAATKAAEAGQAAAMARIAVRARRDPAAPTAAATRFVGDVTALIDECTRLDAAS</sequence>
<dbReference type="AlphaFoldDB" id="A0A6G8KZ31"/>
<name>A0A6G8KZ31_9MICO</name>
<dbReference type="RefSeq" id="WP_165882366.1">
    <property type="nucleotide sequence ID" value="NZ_CP035810.1"/>
</dbReference>
<protein>
    <submittedName>
        <fullName evidence="1">Uncharacterized protein</fullName>
    </submittedName>
</protein>
<organism evidence="1 2">
    <name type="scientific">Brevibacterium luteolum</name>
    <dbReference type="NCBI Taxonomy" id="199591"/>
    <lineage>
        <taxon>Bacteria</taxon>
        <taxon>Bacillati</taxon>
        <taxon>Actinomycetota</taxon>
        <taxon>Actinomycetes</taxon>
        <taxon>Micrococcales</taxon>
        <taxon>Brevibacteriaceae</taxon>
        <taxon>Brevibacterium</taxon>
    </lineage>
</organism>
<evidence type="ECO:0000313" key="1">
    <source>
        <dbReference type="EMBL" id="QIN30052.1"/>
    </source>
</evidence>
<dbReference type="EMBL" id="CP035810">
    <property type="protein sequence ID" value="QIN30052.1"/>
    <property type="molecule type" value="Genomic_DNA"/>
</dbReference>
<dbReference type="Proteomes" id="UP000501518">
    <property type="component" value="Chromosome"/>
</dbReference>
<dbReference type="KEGG" id="blut:EW640_12795"/>
<reference evidence="1 2" key="1">
    <citation type="submission" date="2019-02" db="EMBL/GenBank/DDBJ databases">
        <title>Complete Genome Sequence and Methylome Analysis of Brevibacterium luteolum NEB1784.</title>
        <authorList>
            <person name="Fomenkov A."/>
            <person name="Roberts R.J."/>
        </authorList>
    </citation>
    <scope>NUCLEOTIDE SEQUENCE [LARGE SCALE GENOMIC DNA]</scope>
    <source>
        <strain evidence="1 2">NEB1784</strain>
    </source>
</reference>
<accession>A0A6G8KZ31</accession>
<evidence type="ECO:0000313" key="2">
    <source>
        <dbReference type="Proteomes" id="UP000501518"/>
    </source>
</evidence>
<gene>
    <name evidence="1" type="ORF">EW640_12795</name>
</gene>
<proteinExistence type="predicted"/>